<dbReference type="InterPro" id="IPR024165">
    <property type="entry name" value="Kan/Strep_kinase"/>
</dbReference>
<dbReference type="GO" id="GO:0046872">
    <property type="term" value="F:metal ion binding"/>
    <property type="evidence" value="ECO:0007669"/>
    <property type="project" value="UniProtKB-KW"/>
</dbReference>
<dbReference type="Proteomes" id="UP000886819">
    <property type="component" value="Unassembled WGS sequence"/>
</dbReference>
<dbReference type="PANTHER" id="PTHR21310">
    <property type="entry name" value="AMINOGLYCOSIDE PHOSPHOTRANSFERASE-RELATED-RELATED"/>
    <property type="match status" value="1"/>
</dbReference>
<dbReference type="GO" id="GO:0046677">
    <property type="term" value="P:response to antibiotic"/>
    <property type="evidence" value="ECO:0007669"/>
    <property type="project" value="UniProtKB-KW"/>
</dbReference>
<dbReference type="InterPro" id="IPR011009">
    <property type="entry name" value="Kinase-like_dom_sf"/>
</dbReference>
<evidence type="ECO:0000256" key="8">
    <source>
        <dbReference type="PIRSR" id="PIRSR000706-1"/>
    </source>
</evidence>
<feature type="binding site" evidence="9">
    <location>
        <position position="205"/>
    </location>
    <ligand>
        <name>Mg(2+)</name>
        <dbReference type="ChEBI" id="CHEBI:18420"/>
    </ligand>
</feature>
<keyword evidence="4 7" id="KW-0418">Kinase</keyword>
<keyword evidence="9" id="KW-0460">Magnesium</keyword>
<organism evidence="11 12">
    <name type="scientific">Candidatus Avichristensenella intestinipullorum</name>
    <dbReference type="NCBI Taxonomy" id="2840693"/>
    <lineage>
        <taxon>Bacteria</taxon>
        <taxon>Bacillati</taxon>
        <taxon>Bacillota</taxon>
        <taxon>Clostridia</taxon>
        <taxon>Candidatus Avichristensenella</taxon>
    </lineage>
</organism>
<evidence type="ECO:0000256" key="5">
    <source>
        <dbReference type="ARBA" id="ARBA00022840"/>
    </source>
</evidence>
<dbReference type="GO" id="GO:0016773">
    <property type="term" value="F:phosphotransferase activity, alcohol group as acceptor"/>
    <property type="evidence" value="ECO:0007669"/>
    <property type="project" value="InterPro"/>
</dbReference>
<keyword evidence="5 7" id="KW-0067">ATP-binding</keyword>
<evidence type="ECO:0000259" key="10">
    <source>
        <dbReference type="Pfam" id="PF01636"/>
    </source>
</evidence>
<evidence type="ECO:0000313" key="11">
    <source>
        <dbReference type="EMBL" id="HIQ63204.1"/>
    </source>
</evidence>
<dbReference type="InterPro" id="IPR002575">
    <property type="entry name" value="Aminoglycoside_PTrfase"/>
</dbReference>
<evidence type="ECO:0000256" key="2">
    <source>
        <dbReference type="ARBA" id="ARBA00022679"/>
    </source>
</evidence>
<keyword evidence="3 7" id="KW-0547">Nucleotide-binding</keyword>
<evidence type="ECO:0000256" key="1">
    <source>
        <dbReference type="ARBA" id="ARBA00006219"/>
    </source>
</evidence>
<gene>
    <name evidence="11" type="ORF">IAA66_06400</name>
</gene>
<dbReference type="Gene3D" id="3.30.200.20">
    <property type="entry name" value="Phosphorylase Kinase, domain 1"/>
    <property type="match status" value="1"/>
</dbReference>
<comment type="similarity">
    <text evidence="1 7">Belongs to the aminoglycoside phosphotransferase family.</text>
</comment>
<dbReference type="PIRSF" id="PIRSF000706">
    <property type="entry name" value="Kanamycin_kin"/>
    <property type="match status" value="1"/>
</dbReference>
<dbReference type="CDD" id="cd05150">
    <property type="entry name" value="APH"/>
    <property type="match status" value="1"/>
</dbReference>
<proteinExistence type="inferred from homology"/>
<dbReference type="InterPro" id="IPR051678">
    <property type="entry name" value="AGP_Transferase"/>
</dbReference>
<dbReference type="GO" id="GO:0005524">
    <property type="term" value="F:ATP binding"/>
    <property type="evidence" value="ECO:0007669"/>
    <property type="project" value="UniProtKB-KW"/>
</dbReference>
<reference evidence="11" key="2">
    <citation type="journal article" date="2021" name="PeerJ">
        <title>Extensive microbial diversity within the chicken gut microbiome revealed by metagenomics and culture.</title>
        <authorList>
            <person name="Gilroy R."/>
            <person name="Ravi A."/>
            <person name="Getino M."/>
            <person name="Pursley I."/>
            <person name="Horton D.L."/>
            <person name="Alikhan N.F."/>
            <person name="Baker D."/>
            <person name="Gharbi K."/>
            <person name="Hall N."/>
            <person name="Watson M."/>
            <person name="Adriaenssens E.M."/>
            <person name="Foster-Nyarko E."/>
            <person name="Jarju S."/>
            <person name="Secka A."/>
            <person name="Antonio M."/>
            <person name="Oren A."/>
            <person name="Chaudhuri R.R."/>
            <person name="La Ragione R."/>
            <person name="Hildebrand F."/>
            <person name="Pallen M.J."/>
        </authorList>
    </citation>
    <scope>NUCLEOTIDE SEQUENCE</scope>
    <source>
        <strain evidence="11">ChiHile30-977</strain>
    </source>
</reference>
<reference evidence="11" key="1">
    <citation type="submission" date="2020-10" db="EMBL/GenBank/DDBJ databases">
        <authorList>
            <person name="Gilroy R."/>
        </authorList>
    </citation>
    <scope>NUCLEOTIDE SEQUENCE</scope>
    <source>
        <strain evidence="11">ChiHile30-977</strain>
    </source>
</reference>
<dbReference type="GO" id="GO:0016301">
    <property type="term" value="F:kinase activity"/>
    <property type="evidence" value="ECO:0007669"/>
    <property type="project" value="UniProtKB-KW"/>
</dbReference>
<protein>
    <submittedName>
        <fullName evidence="11">Aminoglycoside 3'-phosphotransferase</fullName>
    </submittedName>
</protein>
<evidence type="ECO:0000256" key="7">
    <source>
        <dbReference type="PIRNR" id="PIRNR000706"/>
    </source>
</evidence>
<keyword evidence="9" id="KW-0479">Metal-binding</keyword>
<dbReference type="AlphaFoldDB" id="A0A9D0YWV5"/>
<comment type="caution">
    <text evidence="11">The sequence shown here is derived from an EMBL/GenBank/DDBJ whole genome shotgun (WGS) entry which is preliminary data.</text>
</comment>
<evidence type="ECO:0000256" key="6">
    <source>
        <dbReference type="ARBA" id="ARBA00023251"/>
    </source>
</evidence>
<dbReference type="Gene3D" id="3.90.1200.10">
    <property type="match status" value="1"/>
</dbReference>
<dbReference type="SUPFAM" id="SSF56112">
    <property type="entry name" value="Protein kinase-like (PK-like)"/>
    <property type="match status" value="1"/>
</dbReference>
<dbReference type="EMBL" id="DVFI01000092">
    <property type="protein sequence ID" value="HIQ63204.1"/>
    <property type="molecule type" value="Genomic_DNA"/>
</dbReference>
<feature type="active site" description="Proton acceptor" evidence="8">
    <location>
        <position position="187"/>
    </location>
</feature>
<keyword evidence="2 7" id="KW-0808">Transferase</keyword>
<evidence type="ECO:0000256" key="4">
    <source>
        <dbReference type="ARBA" id="ARBA00022777"/>
    </source>
</evidence>
<evidence type="ECO:0000313" key="12">
    <source>
        <dbReference type="Proteomes" id="UP000886819"/>
    </source>
</evidence>
<dbReference type="PANTHER" id="PTHR21310:SF41">
    <property type="entry name" value="3'-PHOSPHOTRANSFERASE, PUTATIVE-RELATED"/>
    <property type="match status" value="1"/>
</dbReference>
<keyword evidence="6 7" id="KW-0046">Antibiotic resistance</keyword>
<sequence>MKKTLLPQFPDTAPPEVRRYAAGAAVYDSSCSPEARVYYLKKENGRYVKCADRGTLEKEAAMTAYFHGKGLGPEVLAYVSDDDRDWLVTAAMAGEDCVSEAYLAEPKRLCDTIAHELRRLHETDFTGCPAPERTAEYLETAETHYRTGCYDTSAFPDSFGYRSAQEAHAVLAEGKGALQSRVLLHGDYCLPNILLDNWRLSGFIDLGGGGVGDRHIDLFWGAWTLWFNLKTDRYRDRFLDAYGRDRADAGMLKIVAAAEVFG</sequence>
<evidence type="ECO:0000256" key="3">
    <source>
        <dbReference type="ARBA" id="ARBA00022741"/>
    </source>
</evidence>
<accession>A0A9D0YWV5</accession>
<name>A0A9D0YWV5_9FIRM</name>
<feature type="domain" description="Aminoglycoside phosphotransferase" evidence="10">
    <location>
        <begin position="34"/>
        <end position="247"/>
    </location>
</feature>
<dbReference type="Pfam" id="PF01636">
    <property type="entry name" value="APH"/>
    <property type="match status" value="1"/>
</dbReference>
<feature type="binding site" evidence="9">
    <location>
        <position position="192"/>
    </location>
    <ligand>
        <name>Mg(2+)</name>
        <dbReference type="ChEBI" id="CHEBI:18420"/>
    </ligand>
</feature>
<evidence type="ECO:0000256" key="9">
    <source>
        <dbReference type="PIRSR" id="PIRSR000706-2"/>
    </source>
</evidence>